<evidence type="ECO:0000313" key="8">
    <source>
        <dbReference type="EMBL" id="SDC78118.1"/>
    </source>
</evidence>
<dbReference type="GO" id="GO:0005886">
    <property type="term" value="C:plasma membrane"/>
    <property type="evidence" value="ECO:0007669"/>
    <property type="project" value="UniProtKB-SubCell"/>
</dbReference>
<protein>
    <submittedName>
        <fullName evidence="8">LPS O-antigen chain length determinant protein, WzzB/FepE family</fullName>
    </submittedName>
</protein>
<dbReference type="RefSeq" id="WP_090336741.1">
    <property type="nucleotide sequence ID" value="NZ_FMZQ01000006.1"/>
</dbReference>
<evidence type="ECO:0000256" key="5">
    <source>
        <dbReference type="ARBA" id="ARBA00023136"/>
    </source>
</evidence>
<dbReference type="InterPro" id="IPR050445">
    <property type="entry name" value="Bact_polysacc_biosynth/exp"/>
</dbReference>
<dbReference type="PANTHER" id="PTHR32309:SF13">
    <property type="entry name" value="FERRIC ENTEROBACTIN TRANSPORT PROTEIN FEPE"/>
    <property type="match status" value="1"/>
</dbReference>
<gene>
    <name evidence="8" type="ORF">SAMN05216576_106212</name>
</gene>
<evidence type="ECO:0000256" key="2">
    <source>
        <dbReference type="ARBA" id="ARBA00022475"/>
    </source>
</evidence>
<keyword evidence="4" id="KW-1133">Transmembrane helix</keyword>
<dbReference type="SUPFAM" id="SSF160355">
    <property type="entry name" value="Bacterial polysaccharide co-polymerase-like"/>
    <property type="match status" value="2"/>
</dbReference>
<dbReference type="EMBL" id="FMZQ01000006">
    <property type="protein sequence ID" value="SDC78118.1"/>
    <property type="molecule type" value="Genomic_DNA"/>
</dbReference>
<dbReference type="Gene3D" id="3.30.1890.10">
    <property type="entry name" value="FepE-like"/>
    <property type="match status" value="2"/>
</dbReference>
<dbReference type="Proteomes" id="UP000199467">
    <property type="component" value="Unassembled WGS sequence"/>
</dbReference>
<evidence type="ECO:0000256" key="4">
    <source>
        <dbReference type="ARBA" id="ARBA00022989"/>
    </source>
</evidence>
<dbReference type="PANTHER" id="PTHR32309">
    <property type="entry name" value="TYROSINE-PROTEIN KINASE"/>
    <property type="match status" value="1"/>
</dbReference>
<evidence type="ECO:0000313" key="9">
    <source>
        <dbReference type="Proteomes" id="UP000199467"/>
    </source>
</evidence>
<evidence type="ECO:0000256" key="1">
    <source>
        <dbReference type="ARBA" id="ARBA00004651"/>
    </source>
</evidence>
<dbReference type="AlphaFoldDB" id="A0A1G6PDN3"/>
<name>A0A1G6PDN3_9GAMM</name>
<evidence type="ECO:0000259" key="6">
    <source>
        <dbReference type="Pfam" id="PF02706"/>
    </source>
</evidence>
<dbReference type="Pfam" id="PF13807">
    <property type="entry name" value="GNVR"/>
    <property type="match status" value="1"/>
</dbReference>
<reference evidence="9" key="1">
    <citation type="submission" date="2016-10" db="EMBL/GenBank/DDBJ databases">
        <authorList>
            <person name="Varghese N."/>
            <person name="Submissions S."/>
        </authorList>
    </citation>
    <scope>NUCLEOTIDE SEQUENCE [LARGE SCALE GENOMIC DNA]</scope>
    <source>
        <strain evidence="9">DSM 26382</strain>
    </source>
</reference>
<keyword evidence="5" id="KW-0472">Membrane</keyword>
<feature type="domain" description="Polysaccharide chain length determinant N-terminal" evidence="6">
    <location>
        <begin position="14"/>
        <end position="82"/>
    </location>
</feature>
<dbReference type="InterPro" id="IPR003856">
    <property type="entry name" value="LPS_length_determ_N"/>
</dbReference>
<accession>A0A1G6PDN3</accession>
<dbReference type="InterPro" id="IPR032807">
    <property type="entry name" value="GNVR"/>
</dbReference>
<sequence>MSTEPAKPYEPTADEIDLVELFQKLWQQKYLIIACTLAVAVCAAGYAWLATPHYQVQSMLRPAPLKELDELNSTGVYSLTPEEALQRVGAALDSYSSRSQFFRDNQALFEPLKKGDKTLEQAFEDFNAENFTLLQPDPKKTNNLSPYVGLRLEYPDYVDGVTILNGMVEQAIIDERRRVALDLEGVIQNRLNKIERQMAAARASYEAGKEAAIAKLGEDDKLQIAILQDELKALRAELRTRRQNRIAQLDEAIAIAKSLGISKPTNPTSLGDVDIAAGQGNVFRTEVISQQFPLHFMGTEALEAERNILLKRRSDDHTEPKIATIQNKLQMLEHNRQIEMMQSRENEDLFLAKLAEMREEAARLKSIQPNLEQLNLVRIDQPAIKPLNPVKPKKMLIVAIGLVLGGMLGVFVALIRIAFTGNRTRSA</sequence>
<feature type="domain" description="Tyrosine-protein kinase G-rich" evidence="7">
    <location>
        <begin position="373"/>
        <end position="416"/>
    </location>
</feature>
<keyword evidence="2" id="KW-1003">Cell membrane</keyword>
<dbReference type="GO" id="GO:0004713">
    <property type="term" value="F:protein tyrosine kinase activity"/>
    <property type="evidence" value="ECO:0007669"/>
    <property type="project" value="TreeGrafter"/>
</dbReference>
<keyword evidence="3" id="KW-0812">Transmembrane</keyword>
<comment type="subcellular location">
    <subcellularLocation>
        <location evidence="1">Cell membrane</location>
        <topology evidence="1">Multi-pass membrane protein</topology>
    </subcellularLocation>
</comment>
<evidence type="ECO:0000259" key="7">
    <source>
        <dbReference type="Pfam" id="PF13807"/>
    </source>
</evidence>
<evidence type="ECO:0000256" key="3">
    <source>
        <dbReference type="ARBA" id="ARBA00022692"/>
    </source>
</evidence>
<organism evidence="8 9">
    <name type="scientific">Ectopseudomonas chengduensis</name>
    <dbReference type="NCBI Taxonomy" id="489632"/>
    <lineage>
        <taxon>Bacteria</taxon>
        <taxon>Pseudomonadati</taxon>
        <taxon>Pseudomonadota</taxon>
        <taxon>Gammaproteobacteria</taxon>
        <taxon>Pseudomonadales</taxon>
        <taxon>Pseudomonadaceae</taxon>
        <taxon>Ectopseudomonas</taxon>
    </lineage>
</organism>
<proteinExistence type="predicted"/>
<keyword evidence="9" id="KW-1185">Reference proteome</keyword>
<dbReference type="Pfam" id="PF02706">
    <property type="entry name" value="Wzz"/>
    <property type="match status" value="1"/>
</dbReference>